<dbReference type="EMBL" id="CP017704">
    <property type="protein sequence ID" value="ASS95296.1"/>
    <property type="molecule type" value="Genomic_DNA"/>
</dbReference>
<organism evidence="2 3">
    <name type="scientific">Peribacillus simplex NBRC 15720 = DSM 1321</name>
    <dbReference type="NCBI Taxonomy" id="1349754"/>
    <lineage>
        <taxon>Bacteria</taxon>
        <taxon>Bacillati</taxon>
        <taxon>Bacillota</taxon>
        <taxon>Bacilli</taxon>
        <taxon>Bacillales</taxon>
        <taxon>Bacillaceae</taxon>
        <taxon>Peribacillus</taxon>
    </lineage>
</organism>
<feature type="transmembrane region" description="Helical" evidence="1">
    <location>
        <begin position="43"/>
        <end position="62"/>
    </location>
</feature>
<protein>
    <submittedName>
        <fullName evidence="2">Uncharacterized protein</fullName>
    </submittedName>
</protein>
<keyword evidence="1" id="KW-0812">Transmembrane</keyword>
<feature type="transmembrane region" description="Helical" evidence="1">
    <location>
        <begin position="69"/>
        <end position="89"/>
    </location>
</feature>
<feature type="transmembrane region" description="Helical" evidence="1">
    <location>
        <begin position="20"/>
        <end position="37"/>
    </location>
</feature>
<name>A0A223EJ86_9BACI</name>
<accession>A0A223EJ86</accession>
<keyword evidence="1" id="KW-1133">Transmembrane helix</keyword>
<evidence type="ECO:0000313" key="2">
    <source>
        <dbReference type="EMBL" id="ASS95296.1"/>
    </source>
</evidence>
<evidence type="ECO:0000313" key="3">
    <source>
        <dbReference type="Proteomes" id="UP000214618"/>
    </source>
</evidence>
<dbReference type="Proteomes" id="UP000214618">
    <property type="component" value="Chromosome"/>
</dbReference>
<dbReference type="AlphaFoldDB" id="A0A223EJ86"/>
<proteinExistence type="predicted"/>
<reference evidence="2 3" key="1">
    <citation type="submission" date="2016-10" db="EMBL/GenBank/DDBJ databases">
        <title>The whole genome sequencing and assembly of Bacillus simplex DSM 1321 strain.</title>
        <authorList>
            <person name="Park M.-K."/>
            <person name="Lee Y.-J."/>
            <person name="Yi H."/>
            <person name="Bahn Y.-S."/>
            <person name="Kim J.F."/>
            <person name="Lee D.-W."/>
        </authorList>
    </citation>
    <scope>NUCLEOTIDE SEQUENCE [LARGE SCALE GENOMIC DNA]</scope>
    <source>
        <strain evidence="2 3">DSM 1321</strain>
    </source>
</reference>
<evidence type="ECO:0000256" key="1">
    <source>
        <dbReference type="SAM" id="Phobius"/>
    </source>
</evidence>
<keyword evidence="1" id="KW-0472">Membrane</keyword>
<gene>
    <name evidence="2" type="ORF">BS1321_16090</name>
</gene>
<sequence>MELYPKRTEKYKRKQPPGILFFFGSFYLLTELLPIQYRNIWTVLGVSLGISLIIIITLFVVIDRIKGWYYTKWIVFILIFILGVGLYIFNDINGN</sequence>